<evidence type="ECO:0000313" key="1">
    <source>
        <dbReference type="EMBL" id="KAG5620496.1"/>
    </source>
</evidence>
<dbReference type="Proteomes" id="UP000824120">
    <property type="component" value="Chromosome 2"/>
</dbReference>
<keyword evidence="2" id="KW-1185">Reference proteome</keyword>
<organism evidence="1 2">
    <name type="scientific">Solanum commersonii</name>
    <name type="common">Commerson's wild potato</name>
    <name type="synonym">Commerson's nightshade</name>
    <dbReference type="NCBI Taxonomy" id="4109"/>
    <lineage>
        <taxon>Eukaryota</taxon>
        <taxon>Viridiplantae</taxon>
        <taxon>Streptophyta</taxon>
        <taxon>Embryophyta</taxon>
        <taxon>Tracheophyta</taxon>
        <taxon>Spermatophyta</taxon>
        <taxon>Magnoliopsida</taxon>
        <taxon>eudicotyledons</taxon>
        <taxon>Gunneridae</taxon>
        <taxon>Pentapetalae</taxon>
        <taxon>asterids</taxon>
        <taxon>lamiids</taxon>
        <taxon>Solanales</taxon>
        <taxon>Solanaceae</taxon>
        <taxon>Solanoideae</taxon>
        <taxon>Solaneae</taxon>
        <taxon>Solanum</taxon>
    </lineage>
</organism>
<sequence length="131" mass="14715">MESSITCNVEALDWRGCCNVKVCIRLCKACNVRPPRWIAFLCVLAPDRWSFSDVTTMWSPTGRRDNDRNISAKIMGTMVTLIGPLNMKMIIGSRLMSSHPFFFGKIIIPKKAVMKTIAPSLSQSTLEMKNS</sequence>
<protein>
    <submittedName>
        <fullName evidence="1">Uncharacterized protein</fullName>
    </submittedName>
</protein>
<comment type="caution">
    <text evidence="1">The sequence shown here is derived from an EMBL/GenBank/DDBJ whole genome shotgun (WGS) entry which is preliminary data.</text>
</comment>
<reference evidence="1 2" key="1">
    <citation type="submission" date="2020-09" db="EMBL/GenBank/DDBJ databases">
        <title>De no assembly of potato wild relative species, Solanum commersonii.</title>
        <authorList>
            <person name="Cho K."/>
        </authorList>
    </citation>
    <scope>NUCLEOTIDE SEQUENCE [LARGE SCALE GENOMIC DNA]</scope>
    <source>
        <strain evidence="1">LZ3.2</strain>
        <tissue evidence="1">Leaf</tissue>
    </source>
</reference>
<name>A0A9J6A7X0_SOLCO</name>
<proteinExistence type="predicted"/>
<gene>
    <name evidence="1" type="ORF">H5410_005714</name>
</gene>
<dbReference type="AlphaFoldDB" id="A0A9J6A7X0"/>
<dbReference type="EMBL" id="JACXVP010000002">
    <property type="protein sequence ID" value="KAG5620496.1"/>
    <property type="molecule type" value="Genomic_DNA"/>
</dbReference>
<evidence type="ECO:0000313" key="2">
    <source>
        <dbReference type="Proteomes" id="UP000824120"/>
    </source>
</evidence>
<accession>A0A9J6A7X0</accession>